<organism evidence="2 3">
    <name type="scientific">Halomarina halobia</name>
    <dbReference type="NCBI Taxonomy" id="3033386"/>
    <lineage>
        <taxon>Archaea</taxon>
        <taxon>Methanobacteriati</taxon>
        <taxon>Methanobacteriota</taxon>
        <taxon>Stenosarchaea group</taxon>
        <taxon>Halobacteria</taxon>
        <taxon>Halobacteriales</taxon>
        <taxon>Natronomonadaceae</taxon>
        <taxon>Halomarina</taxon>
    </lineage>
</organism>
<dbReference type="GeneID" id="79317654"/>
<keyword evidence="3" id="KW-1185">Reference proteome</keyword>
<feature type="transmembrane region" description="Helical" evidence="1">
    <location>
        <begin position="6"/>
        <end position="27"/>
    </location>
</feature>
<dbReference type="Proteomes" id="UP001596547">
    <property type="component" value="Unassembled WGS sequence"/>
</dbReference>
<comment type="caution">
    <text evidence="2">The sequence shown here is derived from an EMBL/GenBank/DDBJ whole genome shotgun (WGS) entry which is preliminary data.</text>
</comment>
<dbReference type="RefSeq" id="WP_276306022.1">
    <property type="nucleotide sequence ID" value="NZ_CP119993.1"/>
</dbReference>
<keyword evidence="1" id="KW-0812">Transmembrane</keyword>
<dbReference type="EMBL" id="JBHTBF010000003">
    <property type="protein sequence ID" value="MFC7319155.1"/>
    <property type="molecule type" value="Genomic_DNA"/>
</dbReference>
<keyword evidence="1" id="KW-1133">Transmembrane helix</keyword>
<feature type="transmembrane region" description="Helical" evidence="1">
    <location>
        <begin position="39"/>
        <end position="61"/>
    </location>
</feature>
<evidence type="ECO:0000313" key="2">
    <source>
        <dbReference type="EMBL" id="MFC7319155.1"/>
    </source>
</evidence>
<keyword evidence="1" id="KW-0472">Membrane</keyword>
<name>A0ABD6AFK8_9EURY</name>
<protein>
    <submittedName>
        <fullName evidence="2">Uncharacterized protein</fullName>
    </submittedName>
</protein>
<accession>A0ABD6AFK8</accession>
<evidence type="ECO:0000313" key="3">
    <source>
        <dbReference type="Proteomes" id="UP001596547"/>
    </source>
</evidence>
<feature type="transmembrane region" description="Helical" evidence="1">
    <location>
        <begin position="81"/>
        <end position="99"/>
    </location>
</feature>
<gene>
    <name evidence="2" type="ORF">ACFQPE_20510</name>
</gene>
<proteinExistence type="predicted"/>
<sequence length="100" mass="11639">MTLWVDIARVAIVANILLMLALGYVWGHNYRRFRSKQTLGLVFFTGFLLLENLLALYFYMFEPTLRVWVTSIPPIAQGAMTVLRLCEFGGLFFLTWVTWD</sequence>
<dbReference type="Pfam" id="PF26119">
    <property type="entry name" value="DUF8036"/>
    <property type="match status" value="1"/>
</dbReference>
<reference evidence="2 3" key="1">
    <citation type="journal article" date="2019" name="Int. J. Syst. Evol. Microbiol.">
        <title>The Global Catalogue of Microorganisms (GCM) 10K type strain sequencing project: providing services to taxonomists for standard genome sequencing and annotation.</title>
        <authorList>
            <consortium name="The Broad Institute Genomics Platform"/>
            <consortium name="The Broad Institute Genome Sequencing Center for Infectious Disease"/>
            <person name="Wu L."/>
            <person name="Ma J."/>
        </authorList>
    </citation>
    <scope>NUCLEOTIDE SEQUENCE [LARGE SCALE GENOMIC DNA]</scope>
    <source>
        <strain evidence="2 3">PSR21</strain>
    </source>
</reference>
<evidence type="ECO:0000256" key="1">
    <source>
        <dbReference type="SAM" id="Phobius"/>
    </source>
</evidence>
<dbReference type="InterPro" id="IPR058349">
    <property type="entry name" value="DUF8036"/>
</dbReference>
<dbReference type="AlphaFoldDB" id="A0ABD6AFK8"/>